<dbReference type="AlphaFoldDB" id="A0A1E5BD18"/>
<comment type="caution">
    <text evidence="3">The sequence shown here is derived from an EMBL/GenBank/DDBJ whole genome shotgun (WGS) entry which is preliminary data.</text>
</comment>
<protein>
    <submittedName>
        <fullName evidence="3">ABC transporter</fullName>
    </submittedName>
</protein>
<accession>A0A1E5BD18</accession>
<keyword evidence="1" id="KW-0812">Transmembrane</keyword>
<dbReference type="PANTHER" id="PTHR38591">
    <property type="entry name" value="HYDROLASE"/>
    <property type="match status" value="1"/>
</dbReference>
<evidence type="ECO:0000256" key="1">
    <source>
        <dbReference type="SAM" id="Phobius"/>
    </source>
</evidence>
<dbReference type="STRING" id="1187848.A1QO_01670"/>
<dbReference type="OrthoDB" id="9770826at2"/>
<organism evidence="3 4">
    <name type="scientific">Vibrio genomosp. F10 str. ZF-129</name>
    <dbReference type="NCBI Taxonomy" id="1187848"/>
    <lineage>
        <taxon>Bacteria</taxon>
        <taxon>Pseudomonadati</taxon>
        <taxon>Pseudomonadota</taxon>
        <taxon>Gammaproteobacteria</taxon>
        <taxon>Vibrionales</taxon>
        <taxon>Vibrionaceae</taxon>
        <taxon>Vibrio</taxon>
    </lineage>
</organism>
<dbReference type="InterPro" id="IPR010791">
    <property type="entry name" value="AttH_dom"/>
</dbReference>
<proteinExistence type="predicted"/>
<dbReference type="Proteomes" id="UP000094741">
    <property type="component" value="Unassembled WGS sequence"/>
</dbReference>
<dbReference type="Gene3D" id="2.40.370.10">
    <property type="entry name" value="AttH-like domain"/>
    <property type="match status" value="2"/>
</dbReference>
<dbReference type="eggNOG" id="COG5621">
    <property type="taxonomic scope" value="Bacteria"/>
</dbReference>
<dbReference type="EMBL" id="AJYQ02000111">
    <property type="protein sequence ID" value="OEE32648.1"/>
    <property type="molecule type" value="Genomic_DNA"/>
</dbReference>
<dbReference type="PANTHER" id="PTHR38591:SF1">
    <property type="entry name" value="BLL1000 PROTEIN"/>
    <property type="match status" value="1"/>
</dbReference>
<dbReference type="Pfam" id="PF17186">
    <property type="entry name" value="Lipocalin_9"/>
    <property type="match status" value="1"/>
</dbReference>
<name>A0A1E5BD18_9VIBR</name>
<feature type="transmembrane region" description="Helical" evidence="1">
    <location>
        <begin position="12"/>
        <end position="33"/>
    </location>
</feature>
<keyword evidence="1" id="KW-1133">Transmembrane helix</keyword>
<keyword evidence="1" id="KW-0472">Membrane</keyword>
<evidence type="ECO:0000259" key="2">
    <source>
        <dbReference type="Pfam" id="PF07143"/>
    </source>
</evidence>
<evidence type="ECO:0000313" key="4">
    <source>
        <dbReference type="Proteomes" id="UP000094741"/>
    </source>
</evidence>
<evidence type="ECO:0000313" key="3">
    <source>
        <dbReference type="EMBL" id="OEE32648.1"/>
    </source>
</evidence>
<gene>
    <name evidence="3" type="ORF">A1QO_01670</name>
</gene>
<sequence>MKNTLKTRKLSFIRLLSSVAVILFVSILLYLNYDLSDSKVHDHSHQAVVQMLQKKVFEPVLPDRAVTLPHDFKSHPEYQHEWWQYFANVVDQQGTEYAIQWSFFRIARDERKTEGWQNPQIYISHAVISNKTQVWKEQRIARGGIGQSGTNVNPFKIWIDNWGWQSLGYTPFPGELDISTNDFSINLQTLTAGPFALLGENGYQPKHDLLPIAAFNINAPFLSVSGELSLDNGEPLKVKGSAWMSKEWGSQLISKHQEGWDWFVINLTPTETLTISRYRHHEQMPYLYGSIISNSGRITLLDETSISLSPSKTTVLSNGKKIPLEWSIVIAEHGIDVLLTPVNRHLLLPFVIPYWEGPVETSGSHETKGFMQLTGY</sequence>
<reference evidence="3 4" key="1">
    <citation type="journal article" date="2012" name="Science">
        <title>Ecological populations of bacteria act as socially cohesive units of antibiotic production and resistance.</title>
        <authorList>
            <person name="Cordero O.X."/>
            <person name="Wildschutte H."/>
            <person name="Kirkup B."/>
            <person name="Proehl S."/>
            <person name="Ngo L."/>
            <person name="Hussain F."/>
            <person name="Le Roux F."/>
            <person name="Mincer T."/>
            <person name="Polz M.F."/>
        </authorList>
    </citation>
    <scope>NUCLEOTIDE SEQUENCE [LARGE SCALE GENOMIC DNA]</scope>
    <source>
        <strain evidence="3 4">ZF-129</strain>
    </source>
</reference>
<feature type="domain" description="AttH" evidence="2">
    <location>
        <begin position="80"/>
        <end position="250"/>
    </location>
</feature>
<dbReference type="InterPro" id="IPR023374">
    <property type="entry name" value="AttH-like_dom_sf"/>
</dbReference>
<dbReference type="RefSeq" id="WP_017041449.1">
    <property type="nucleotide sequence ID" value="NZ_AJYQ02000111.1"/>
</dbReference>
<dbReference type="Pfam" id="PF07143">
    <property type="entry name" value="CrtC"/>
    <property type="match status" value="1"/>
</dbReference>
<dbReference type="SUPFAM" id="SSF159245">
    <property type="entry name" value="AttH-like"/>
    <property type="match status" value="1"/>
</dbReference>